<accession>A0ACC6AMP1</accession>
<dbReference type="Proteomes" id="UP001205486">
    <property type="component" value="Unassembled WGS sequence"/>
</dbReference>
<dbReference type="EMBL" id="JALJZS010000002">
    <property type="protein sequence ID" value="MCP2000886.1"/>
    <property type="molecule type" value="Genomic_DNA"/>
</dbReference>
<keyword evidence="2" id="KW-1185">Reference proteome</keyword>
<organism evidence="1 2">
    <name type="scientific">Nitrobacter winogradskyi</name>
    <name type="common">Nitrobacter agilis</name>
    <dbReference type="NCBI Taxonomy" id="913"/>
    <lineage>
        <taxon>Bacteria</taxon>
        <taxon>Pseudomonadati</taxon>
        <taxon>Pseudomonadota</taxon>
        <taxon>Alphaproteobacteria</taxon>
        <taxon>Hyphomicrobiales</taxon>
        <taxon>Nitrobacteraceae</taxon>
        <taxon>Nitrobacter</taxon>
    </lineage>
</organism>
<comment type="caution">
    <text evidence="1">The sequence shown here is derived from an EMBL/GenBank/DDBJ whole genome shotgun (WGS) entry which is preliminary data.</text>
</comment>
<protein>
    <submittedName>
        <fullName evidence="1">Uncharacterized protein</fullName>
    </submittedName>
</protein>
<name>A0ACC6AMP1_NITWI</name>
<gene>
    <name evidence="1" type="ORF">J2S34_003334</name>
</gene>
<evidence type="ECO:0000313" key="1">
    <source>
        <dbReference type="EMBL" id="MCP2000886.1"/>
    </source>
</evidence>
<proteinExistence type="predicted"/>
<sequence length="87" mass="10304">MSDEFFLRKDLFTNKDADAWAEHFHMLFYVLHMTPEQIAQIDFGIDPEHPYAWAVASWAHDIKRAFPRVEIHPWTGNFSESKPLNSR</sequence>
<reference evidence="1" key="1">
    <citation type="submission" date="2022-03" db="EMBL/GenBank/DDBJ databases">
        <title>Interactions between chemoautotrophic and heterotrophic bacteria.</title>
        <authorList>
            <person name="Santoro A."/>
        </authorList>
    </citation>
    <scope>NUCLEOTIDE SEQUENCE</scope>
    <source>
        <strain evidence="1">Nb-106</strain>
    </source>
</reference>
<evidence type="ECO:0000313" key="2">
    <source>
        <dbReference type="Proteomes" id="UP001205486"/>
    </source>
</evidence>